<feature type="region of interest" description="Disordered" evidence="1">
    <location>
        <begin position="1"/>
        <end position="49"/>
    </location>
</feature>
<evidence type="ECO:0000313" key="2">
    <source>
        <dbReference type="EMBL" id="OHS99963.1"/>
    </source>
</evidence>
<gene>
    <name evidence="2" type="ORF">TRFO_33477</name>
</gene>
<protein>
    <submittedName>
        <fullName evidence="2">Uncharacterized protein</fullName>
    </submittedName>
</protein>
<proteinExistence type="predicted"/>
<dbReference type="VEuPathDB" id="TrichDB:TRFO_33477"/>
<accession>A0A1J4JR25</accession>
<comment type="caution">
    <text evidence="2">The sequence shown here is derived from an EMBL/GenBank/DDBJ whole genome shotgun (WGS) entry which is preliminary data.</text>
</comment>
<feature type="region of interest" description="Disordered" evidence="1">
    <location>
        <begin position="332"/>
        <end position="359"/>
    </location>
</feature>
<feature type="compositionally biased region" description="Polar residues" evidence="1">
    <location>
        <begin position="12"/>
        <end position="48"/>
    </location>
</feature>
<keyword evidence="3" id="KW-1185">Reference proteome</keyword>
<dbReference type="Proteomes" id="UP000179807">
    <property type="component" value="Unassembled WGS sequence"/>
</dbReference>
<dbReference type="GeneID" id="94843802"/>
<dbReference type="AlphaFoldDB" id="A0A1J4JR25"/>
<evidence type="ECO:0000256" key="1">
    <source>
        <dbReference type="SAM" id="MobiDB-lite"/>
    </source>
</evidence>
<dbReference type="RefSeq" id="XP_068353100.1">
    <property type="nucleotide sequence ID" value="XM_068509098.1"/>
</dbReference>
<dbReference type="EMBL" id="MLAK01000978">
    <property type="protein sequence ID" value="OHS99963.1"/>
    <property type="molecule type" value="Genomic_DNA"/>
</dbReference>
<organism evidence="2 3">
    <name type="scientific">Tritrichomonas foetus</name>
    <dbReference type="NCBI Taxonomy" id="1144522"/>
    <lineage>
        <taxon>Eukaryota</taxon>
        <taxon>Metamonada</taxon>
        <taxon>Parabasalia</taxon>
        <taxon>Tritrichomonadida</taxon>
        <taxon>Tritrichomonadidae</taxon>
        <taxon>Tritrichomonas</taxon>
    </lineage>
</organism>
<name>A0A1J4JR25_9EUKA</name>
<sequence>MAATEQLPPLNLTMQPSSRPAMPSTPQSARVRQPNTTLAKTQQPFTRQKSGRLDPRLFALSSGRIRPAREVWVKLKDQLVDFTHILQIDIAVPSFMEQYLFVARYFNLFNQYAIQIFNSIHPTDYPRAHMTKTAFYQNSRCLLIEWAEFIDLFNKIRNSKMGPIFPIVLKSLEKVQNQLDKVAELFIVGSLKSDVKPSTMRKIDTEMYKMQKMVKKRIRDEEDELFLDFDMAAFIRRVLKFANGVQSIFSNASMPRYTSSTGEVMVERMNLLVYLNELIDLMNGISHFDPLCNMVRNTIIEMTNQLKDLYLTLNFKFDLVLDENCYIVEQPERPKIPIPPKPENPAETRSPRKITMSSL</sequence>
<evidence type="ECO:0000313" key="3">
    <source>
        <dbReference type="Proteomes" id="UP000179807"/>
    </source>
</evidence>
<reference evidence="2" key="1">
    <citation type="submission" date="2016-10" db="EMBL/GenBank/DDBJ databases">
        <authorList>
            <person name="Benchimol M."/>
            <person name="Almeida L.G."/>
            <person name="Vasconcelos A.T."/>
            <person name="Perreira-Neves A."/>
            <person name="Rosa I.A."/>
            <person name="Tasca T."/>
            <person name="Bogo M.R."/>
            <person name="de Souza W."/>
        </authorList>
    </citation>
    <scope>NUCLEOTIDE SEQUENCE [LARGE SCALE GENOMIC DNA]</scope>
    <source>
        <strain evidence="2">K</strain>
    </source>
</reference>